<sequence>MNSTSTLSIAPDAPWLAPLAGYSDLSFRLLCRENGCRVAVTEMVSAKGLCYDSRGTSELLKTTPEDSPLVVQLFGSEIEFIERAMHTLMEQGVRYFDLNAGCPVRKVIKTGCGASLHTNVGLLESIAERMAKIAGPGNCGVKFRRGWVAGEDNYLDIGKRLQDAGTAWVALHPRTAKQGYAGEADWSCLKELSNTIDIPVIASGDLITAEDGVRCIRETGVQGVMFARGALYGPTIFNDYLTLLRGEVLPPRTGQDLAKVILRHAELSREHLPERKALLKMRSIVPRYVRHNPGVRKLRTQLINCDSWEELESMVLDFLEANHSAA</sequence>
<evidence type="ECO:0000256" key="12">
    <source>
        <dbReference type="PIRSR" id="PIRSR006621-1"/>
    </source>
</evidence>
<dbReference type="GO" id="GO:0050660">
    <property type="term" value="F:flavin adenine dinucleotide binding"/>
    <property type="evidence" value="ECO:0007669"/>
    <property type="project" value="InterPro"/>
</dbReference>
<evidence type="ECO:0000256" key="9">
    <source>
        <dbReference type="ARBA" id="ARBA00048205"/>
    </source>
</evidence>
<gene>
    <name evidence="15" type="ORF">DFE_1255</name>
</gene>
<name>A0A2Z6AXL6_9BACT</name>
<evidence type="ECO:0000259" key="14">
    <source>
        <dbReference type="Pfam" id="PF01207"/>
    </source>
</evidence>
<dbReference type="EMBL" id="AP017378">
    <property type="protein sequence ID" value="BBD07981.1"/>
    <property type="molecule type" value="Genomic_DNA"/>
</dbReference>
<evidence type="ECO:0000256" key="5">
    <source>
        <dbReference type="ARBA" id="ARBA00022694"/>
    </source>
</evidence>
<dbReference type="InterPro" id="IPR035587">
    <property type="entry name" value="DUS-like_FMN-bd"/>
</dbReference>
<feature type="active site" description="Proton donor" evidence="12">
    <location>
        <position position="102"/>
    </location>
</feature>
<keyword evidence="3 11" id="KW-0285">Flavoprotein</keyword>
<evidence type="ECO:0000256" key="1">
    <source>
        <dbReference type="ARBA" id="ARBA00002790"/>
    </source>
</evidence>
<feature type="binding site" evidence="13">
    <location>
        <begin position="227"/>
        <end position="228"/>
    </location>
    <ligand>
        <name>FMN</name>
        <dbReference type="ChEBI" id="CHEBI:58210"/>
    </ligand>
</feature>
<keyword evidence="5 11" id="KW-0819">tRNA processing</keyword>
<dbReference type="PANTHER" id="PTHR45846">
    <property type="entry name" value="TRNA-DIHYDROURIDINE(47) SYNTHASE [NAD(P)(+)]-LIKE"/>
    <property type="match status" value="1"/>
</dbReference>
<reference evidence="15 16" key="1">
    <citation type="journal article" date="2018" name="Sci. Adv.">
        <title>Multi-heme cytochromes provide a pathway for survival in energy-limited environments.</title>
        <authorList>
            <person name="Deng X."/>
            <person name="Dohmae N."/>
            <person name="Nealson K.H."/>
            <person name="Hashimoto K."/>
            <person name="Okamoto A."/>
        </authorList>
    </citation>
    <scope>NUCLEOTIDE SEQUENCE [LARGE SCALE GENOMIC DNA]</scope>
    <source>
        <strain evidence="15 16">IS5</strain>
    </source>
</reference>
<dbReference type="GO" id="GO:0017150">
    <property type="term" value="F:tRNA dihydrouridine synthase activity"/>
    <property type="evidence" value="ECO:0007669"/>
    <property type="project" value="InterPro"/>
</dbReference>
<accession>A0A2Z6AXL6</accession>
<evidence type="ECO:0000313" key="16">
    <source>
        <dbReference type="Proteomes" id="UP000269883"/>
    </source>
</evidence>
<evidence type="ECO:0000256" key="10">
    <source>
        <dbReference type="ARBA" id="ARBA00048802"/>
    </source>
</evidence>
<evidence type="ECO:0000256" key="4">
    <source>
        <dbReference type="ARBA" id="ARBA00022643"/>
    </source>
</evidence>
<dbReference type="Gene3D" id="3.20.20.70">
    <property type="entry name" value="Aldolase class I"/>
    <property type="match status" value="1"/>
</dbReference>
<evidence type="ECO:0000256" key="8">
    <source>
        <dbReference type="ARBA" id="ARBA00023002"/>
    </source>
</evidence>
<feature type="binding site" evidence="13">
    <location>
        <position position="172"/>
    </location>
    <ligand>
        <name>FMN</name>
        <dbReference type="ChEBI" id="CHEBI:58210"/>
    </ligand>
</feature>
<evidence type="ECO:0000256" key="3">
    <source>
        <dbReference type="ARBA" id="ARBA00022630"/>
    </source>
</evidence>
<dbReference type="InterPro" id="IPR001269">
    <property type="entry name" value="DUS_fam"/>
</dbReference>
<dbReference type="OrthoDB" id="9764501at2"/>
<feature type="domain" description="DUS-like FMN-binding" evidence="14">
    <location>
        <begin position="16"/>
        <end position="314"/>
    </location>
</feature>
<dbReference type="GO" id="GO:0000049">
    <property type="term" value="F:tRNA binding"/>
    <property type="evidence" value="ECO:0007669"/>
    <property type="project" value="UniProtKB-KW"/>
</dbReference>
<evidence type="ECO:0000313" key="15">
    <source>
        <dbReference type="EMBL" id="BBD07981.1"/>
    </source>
</evidence>
<keyword evidence="6" id="KW-0521">NADP</keyword>
<keyword evidence="8 11" id="KW-0560">Oxidoreductase</keyword>
<dbReference type="PANTHER" id="PTHR45846:SF1">
    <property type="entry name" value="TRNA-DIHYDROURIDINE(47) SYNTHASE [NAD(P)(+)]-LIKE"/>
    <property type="match status" value="1"/>
</dbReference>
<dbReference type="Proteomes" id="UP000269883">
    <property type="component" value="Chromosome"/>
</dbReference>
<comment type="function">
    <text evidence="1 11">Catalyzes the synthesis of 5,6-dihydrouridine (D), a modified base found in the D-loop of most tRNAs, via the reduction of the C5-C6 double bond in target uridines.</text>
</comment>
<dbReference type="InterPro" id="IPR013785">
    <property type="entry name" value="Aldolase_TIM"/>
</dbReference>
<dbReference type="PIRSF" id="PIRSF006621">
    <property type="entry name" value="Dus"/>
    <property type="match status" value="1"/>
</dbReference>
<comment type="catalytic activity">
    <reaction evidence="9">
        <text>a 5,6-dihydrouridine in tRNA + NADP(+) = a uridine in tRNA + NADPH + H(+)</text>
        <dbReference type="Rhea" id="RHEA:23624"/>
        <dbReference type="Rhea" id="RHEA-COMP:13339"/>
        <dbReference type="Rhea" id="RHEA-COMP:13887"/>
        <dbReference type="ChEBI" id="CHEBI:15378"/>
        <dbReference type="ChEBI" id="CHEBI:57783"/>
        <dbReference type="ChEBI" id="CHEBI:58349"/>
        <dbReference type="ChEBI" id="CHEBI:65315"/>
        <dbReference type="ChEBI" id="CHEBI:74443"/>
    </reaction>
</comment>
<proteinExistence type="inferred from homology"/>
<dbReference type="Pfam" id="PF01207">
    <property type="entry name" value="Dus"/>
    <property type="match status" value="1"/>
</dbReference>
<comment type="catalytic activity">
    <reaction evidence="10">
        <text>a 5,6-dihydrouridine in tRNA + NAD(+) = a uridine in tRNA + NADH + H(+)</text>
        <dbReference type="Rhea" id="RHEA:54452"/>
        <dbReference type="Rhea" id="RHEA-COMP:13339"/>
        <dbReference type="Rhea" id="RHEA-COMP:13887"/>
        <dbReference type="ChEBI" id="CHEBI:15378"/>
        <dbReference type="ChEBI" id="CHEBI:57540"/>
        <dbReference type="ChEBI" id="CHEBI:57945"/>
        <dbReference type="ChEBI" id="CHEBI:65315"/>
        <dbReference type="ChEBI" id="CHEBI:74443"/>
    </reaction>
</comment>
<dbReference type="KEGG" id="dfl:DFE_1255"/>
<protein>
    <recommendedName>
        <fullName evidence="11">tRNA-dihydrouridine synthase</fullName>
        <ecNumber evidence="11">1.3.1.-</ecNumber>
    </recommendedName>
</protein>
<dbReference type="EC" id="1.3.1.-" evidence="11"/>
<dbReference type="AlphaFoldDB" id="A0A2Z6AXL6"/>
<keyword evidence="4 11" id="KW-0288">FMN</keyword>
<evidence type="ECO:0000256" key="11">
    <source>
        <dbReference type="PIRNR" id="PIRNR006621"/>
    </source>
</evidence>
<evidence type="ECO:0000256" key="6">
    <source>
        <dbReference type="ARBA" id="ARBA00022857"/>
    </source>
</evidence>
<keyword evidence="2" id="KW-0820">tRNA-binding</keyword>
<organism evidence="15 16">
    <name type="scientific">Desulfovibrio ferrophilus</name>
    <dbReference type="NCBI Taxonomy" id="241368"/>
    <lineage>
        <taxon>Bacteria</taxon>
        <taxon>Pseudomonadati</taxon>
        <taxon>Thermodesulfobacteriota</taxon>
        <taxon>Desulfovibrionia</taxon>
        <taxon>Desulfovibrionales</taxon>
        <taxon>Desulfovibrionaceae</taxon>
        <taxon>Desulfovibrio</taxon>
    </lineage>
</organism>
<feature type="binding site" evidence="13">
    <location>
        <position position="72"/>
    </location>
    <ligand>
        <name>FMN</name>
        <dbReference type="ChEBI" id="CHEBI:58210"/>
    </ligand>
</feature>
<dbReference type="Gene3D" id="1.10.1200.80">
    <property type="entry name" value="Putative flavin oxidoreducatase, domain 2"/>
    <property type="match status" value="1"/>
</dbReference>
<dbReference type="InterPro" id="IPR024036">
    <property type="entry name" value="tRNA-dHydroUridine_Synthase_C"/>
</dbReference>
<dbReference type="CDD" id="cd02801">
    <property type="entry name" value="DUS_like_FMN"/>
    <property type="match status" value="1"/>
</dbReference>
<keyword evidence="7" id="KW-0694">RNA-binding</keyword>
<comment type="cofactor">
    <cofactor evidence="11 13">
        <name>FMN</name>
        <dbReference type="ChEBI" id="CHEBI:58210"/>
    </cofactor>
</comment>
<comment type="similarity">
    <text evidence="11">Belongs to the dus family.</text>
</comment>
<dbReference type="RefSeq" id="WP_126377707.1">
    <property type="nucleotide sequence ID" value="NZ_AP017378.1"/>
</dbReference>
<evidence type="ECO:0000256" key="2">
    <source>
        <dbReference type="ARBA" id="ARBA00022555"/>
    </source>
</evidence>
<keyword evidence="13" id="KW-0547">Nucleotide-binding</keyword>
<dbReference type="SUPFAM" id="SSF51395">
    <property type="entry name" value="FMN-linked oxidoreductases"/>
    <property type="match status" value="1"/>
</dbReference>
<keyword evidence="16" id="KW-1185">Reference proteome</keyword>
<evidence type="ECO:0000256" key="13">
    <source>
        <dbReference type="PIRSR" id="PIRSR006621-2"/>
    </source>
</evidence>
<evidence type="ECO:0000256" key="7">
    <source>
        <dbReference type="ARBA" id="ARBA00022884"/>
    </source>
</evidence>
<feature type="binding site" evidence="13">
    <location>
        <position position="142"/>
    </location>
    <ligand>
        <name>FMN</name>
        <dbReference type="ChEBI" id="CHEBI:58210"/>
    </ligand>
</feature>